<name>A0AC60PT05_IXOPE</name>
<gene>
    <name evidence="1" type="ORF">HPB47_000469</name>
</gene>
<organism evidence="1 2">
    <name type="scientific">Ixodes persulcatus</name>
    <name type="common">Taiga tick</name>
    <dbReference type="NCBI Taxonomy" id="34615"/>
    <lineage>
        <taxon>Eukaryota</taxon>
        <taxon>Metazoa</taxon>
        <taxon>Ecdysozoa</taxon>
        <taxon>Arthropoda</taxon>
        <taxon>Chelicerata</taxon>
        <taxon>Arachnida</taxon>
        <taxon>Acari</taxon>
        <taxon>Parasitiformes</taxon>
        <taxon>Ixodida</taxon>
        <taxon>Ixodoidea</taxon>
        <taxon>Ixodidae</taxon>
        <taxon>Ixodinae</taxon>
        <taxon>Ixodes</taxon>
    </lineage>
</organism>
<protein>
    <submittedName>
        <fullName evidence="1">Uncharacterized protein</fullName>
    </submittedName>
</protein>
<dbReference type="EMBL" id="JABSTQ010010059">
    <property type="protein sequence ID" value="KAG0423763.1"/>
    <property type="molecule type" value="Genomic_DNA"/>
</dbReference>
<evidence type="ECO:0000313" key="2">
    <source>
        <dbReference type="Proteomes" id="UP000805193"/>
    </source>
</evidence>
<reference evidence="1 2" key="1">
    <citation type="journal article" date="2020" name="Cell">
        <title>Large-Scale Comparative Analyses of Tick Genomes Elucidate Their Genetic Diversity and Vector Capacities.</title>
        <authorList>
            <consortium name="Tick Genome and Microbiome Consortium (TIGMIC)"/>
            <person name="Jia N."/>
            <person name="Wang J."/>
            <person name="Shi W."/>
            <person name="Du L."/>
            <person name="Sun Y."/>
            <person name="Zhan W."/>
            <person name="Jiang J.F."/>
            <person name="Wang Q."/>
            <person name="Zhang B."/>
            <person name="Ji P."/>
            <person name="Bell-Sakyi L."/>
            <person name="Cui X.M."/>
            <person name="Yuan T.T."/>
            <person name="Jiang B.G."/>
            <person name="Yang W.F."/>
            <person name="Lam T.T."/>
            <person name="Chang Q.C."/>
            <person name="Ding S.J."/>
            <person name="Wang X.J."/>
            <person name="Zhu J.G."/>
            <person name="Ruan X.D."/>
            <person name="Zhao L."/>
            <person name="Wei J.T."/>
            <person name="Ye R.Z."/>
            <person name="Que T.C."/>
            <person name="Du C.H."/>
            <person name="Zhou Y.H."/>
            <person name="Cheng J.X."/>
            <person name="Dai P.F."/>
            <person name="Guo W.B."/>
            <person name="Han X.H."/>
            <person name="Huang E.J."/>
            <person name="Li L.F."/>
            <person name="Wei W."/>
            <person name="Gao Y.C."/>
            <person name="Liu J.Z."/>
            <person name="Shao H.Z."/>
            <person name="Wang X."/>
            <person name="Wang C.C."/>
            <person name="Yang T.C."/>
            <person name="Huo Q.B."/>
            <person name="Li W."/>
            <person name="Chen H.Y."/>
            <person name="Chen S.E."/>
            <person name="Zhou L.G."/>
            <person name="Ni X.B."/>
            <person name="Tian J.H."/>
            <person name="Sheng Y."/>
            <person name="Liu T."/>
            <person name="Pan Y.S."/>
            <person name="Xia L.Y."/>
            <person name="Li J."/>
            <person name="Zhao F."/>
            <person name="Cao W.C."/>
        </authorList>
    </citation>
    <scope>NUCLEOTIDE SEQUENCE [LARGE SCALE GENOMIC DNA]</scope>
    <source>
        <strain evidence="1">Iper-2018</strain>
    </source>
</reference>
<dbReference type="Proteomes" id="UP000805193">
    <property type="component" value="Unassembled WGS sequence"/>
</dbReference>
<comment type="caution">
    <text evidence="1">The sequence shown here is derived from an EMBL/GenBank/DDBJ whole genome shotgun (WGS) entry which is preliminary data.</text>
</comment>
<evidence type="ECO:0000313" key="1">
    <source>
        <dbReference type="EMBL" id="KAG0423763.1"/>
    </source>
</evidence>
<proteinExistence type="predicted"/>
<sequence length="519" mass="58976">MSPPPGGMRPWMGTPTHPQATSLAHQPGVLSNQEQPAPPRPRKGPGRPSRKDNPKTNQPAKDDNPMESPSESLSPTRRTTSQTPTKSRPSPYGVPQRIPESHQEDDKPDSNQIAAERILRYLEDHEPAVPPEEGQRRRNQQDQQENEDDATEEDTRRQAARSAGPPHPPVRFSVDSPKVDWLRNLLPRQAFFTKVDLAEAYYHFTLSKATQRLTTFRLDNQYFCFTWLPFGLRPGPFVMHQLATAITRHLRSLGIWAWSHMDNFLLAHPDAAFLARVTRRFLQELQMCGIKVNPKDTQREPTQTITFLGFLLEGKDEMIGHTSPRKQDLARLLRKLQQPLPLKTVERFVGHLVFYFSLYRTHYHMLTPLFRLLHHPGNLPEDYVQTLHTVWKVLPHRIPWKIQSPTATIAADASSSELRVATRHGNLAIITDPARNIYLREPQALALAALVAPPGTVILCDNEAVVAAVTRGHCRALPWRLAMAISLLFAIKRLWTRWVPTHVNPADAPSRITRTQVPN</sequence>
<accession>A0AC60PT05</accession>
<keyword evidence="2" id="KW-1185">Reference proteome</keyword>